<proteinExistence type="predicted"/>
<dbReference type="KEGG" id="samy:DB32_005566"/>
<dbReference type="OrthoDB" id="9793805at2"/>
<organism evidence="1 2">
    <name type="scientific">Sandaracinus amylolyticus</name>
    <dbReference type="NCBI Taxonomy" id="927083"/>
    <lineage>
        <taxon>Bacteria</taxon>
        <taxon>Pseudomonadati</taxon>
        <taxon>Myxococcota</taxon>
        <taxon>Polyangia</taxon>
        <taxon>Polyangiales</taxon>
        <taxon>Sandaracinaceae</taxon>
        <taxon>Sandaracinus</taxon>
    </lineage>
</organism>
<evidence type="ECO:0000313" key="1">
    <source>
        <dbReference type="EMBL" id="AKF08417.1"/>
    </source>
</evidence>
<dbReference type="EMBL" id="CP011125">
    <property type="protein sequence ID" value="AKF08417.1"/>
    <property type="molecule type" value="Genomic_DNA"/>
</dbReference>
<dbReference type="Proteomes" id="UP000034883">
    <property type="component" value="Chromosome"/>
</dbReference>
<sequence>MRILYGVVGEGMGHAMRSRVVLEHLLSQGHEVEIMASGRAVDFLQKRFTGTEVNRIHGLHIVYEENRVRRGKTLFENVFKGTAALPKQIAAYFELIGDFAPQCVISDFESWTYFYGKAHRLPVISIDNMQVLNRCWIDDEAIEGHRADFEIAKAFVKSKLPFCDWYLITTFFHPPIRKERTSLHKPILRPEILSAKRSRGDHLLVYQTAEGYEGLVETLQKTGLECRVYGMRRNIAAEQVEGNLRYRPFSETGFIDDLASARAVIAGGGFTLMGEAVFLHKPMLSVPVGGQYEQVLNGRYLQKLGYGRYAESLDDPKVVHDFVASIERCEEALATYDQKDNAPLMRELDQLLDRAAAGL</sequence>
<accession>A0A0F6W660</accession>
<dbReference type="STRING" id="927083.DB32_005566"/>
<dbReference type="GO" id="GO:0016757">
    <property type="term" value="F:glycosyltransferase activity"/>
    <property type="evidence" value="ECO:0007669"/>
    <property type="project" value="TreeGrafter"/>
</dbReference>
<reference evidence="1 2" key="1">
    <citation type="submission" date="2015-03" db="EMBL/GenBank/DDBJ databases">
        <title>Genome assembly of Sandaracinus amylolyticus DSM 53668.</title>
        <authorList>
            <person name="Sharma G."/>
            <person name="Subramanian S."/>
        </authorList>
    </citation>
    <scope>NUCLEOTIDE SEQUENCE [LARGE SCALE GENOMIC DNA]</scope>
    <source>
        <strain evidence="1 2">DSM 53668</strain>
    </source>
</reference>
<dbReference type="PANTHER" id="PTHR21015">
    <property type="entry name" value="UDP-N-ACETYLGLUCOSAMINE--N-ACETYLMURAMYL-(PENTAPEPTIDE) PYROPHOSPHORYL-UNDECAPRENOL N-ACETYLGLUCOSAMINE TRANSFERASE 1"/>
    <property type="match status" value="1"/>
</dbReference>
<evidence type="ECO:0000313" key="2">
    <source>
        <dbReference type="Proteomes" id="UP000034883"/>
    </source>
</evidence>
<protein>
    <submittedName>
        <fullName evidence="1">Glycosyltransferase</fullName>
    </submittedName>
</protein>
<dbReference type="Gene3D" id="3.40.50.2000">
    <property type="entry name" value="Glycogen Phosphorylase B"/>
    <property type="match status" value="1"/>
</dbReference>
<dbReference type="PANTHER" id="PTHR21015:SF22">
    <property type="entry name" value="GLYCOSYLTRANSFERASE"/>
    <property type="match status" value="1"/>
</dbReference>
<dbReference type="RefSeq" id="WP_053235564.1">
    <property type="nucleotide sequence ID" value="NZ_CP011125.1"/>
</dbReference>
<dbReference type="SUPFAM" id="SSF53756">
    <property type="entry name" value="UDP-Glycosyltransferase/glycogen phosphorylase"/>
    <property type="match status" value="1"/>
</dbReference>
<dbReference type="AlphaFoldDB" id="A0A0F6W660"/>
<name>A0A0F6W660_9BACT</name>
<keyword evidence="2" id="KW-1185">Reference proteome</keyword>
<dbReference type="Pfam" id="PF13528">
    <property type="entry name" value="Glyco_trans_1_3"/>
    <property type="match status" value="1"/>
</dbReference>
<keyword evidence="1" id="KW-0808">Transferase</keyword>
<gene>
    <name evidence="1" type="ORF">DB32_005566</name>
</gene>